<evidence type="ECO:0000256" key="2">
    <source>
        <dbReference type="ARBA" id="ARBA00022737"/>
    </source>
</evidence>
<gene>
    <name evidence="7" type="primary">ccmI</name>
    <name evidence="7" type="ORF">RZS28_17560</name>
</gene>
<proteinExistence type="predicted"/>
<evidence type="ECO:0000256" key="3">
    <source>
        <dbReference type="ARBA" id="ARBA00022748"/>
    </source>
</evidence>
<sequence>MLWLIFTILTGFAVLSILWPLLKTPRGLSHGATEIALYKAQLAEIDRDAAQGLVAPEDVQGAKAEAARRLMAPPAPAEQPRAGQGWAVRFVALAAVIFVPALALGLYWVVGNPNLPDLPLSARLETSPARDELMAAVAKIEEHLAQHPDDGRGYEVLAPVYLRMGRANDAAQAVAAALRLLGETPERLTLYGEALVFAGNGLVSGEARQAFETAAAKDPSLPKPRFFLGLAAEQDGDIARARDIWSKLLADAPEAAPWAQALRERVAALPGGSEALQNSGAPANGLAAKIQAMSEGERAGAIRGMVDGLAARLAQNGRDLEGWLRLVRAYTVLNEPDKAHAALIDAKRNLAGDAPAIARIDALARELGLEG</sequence>
<organism evidence="7 8">
    <name type="scientific">Methylocapsa polymorpha</name>
    <dbReference type="NCBI Taxonomy" id="3080828"/>
    <lineage>
        <taxon>Bacteria</taxon>
        <taxon>Pseudomonadati</taxon>
        <taxon>Pseudomonadota</taxon>
        <taxon>Alphaproteobacteria</taxon>
        <taxon>Hyphomicrobiales</taxon>
        <taxon>Beijerinckiaceae</taxon>
        <taxon>Methylocapsa</taxon>
    </lineage>
</organism>
<dbReference type="NCBIfam" id="TIGR03142">
    <property type="entry name" value="cytochro_ccmI"/>
    <property type="match status" value="1"/>
</dbReference>
<keyword evidence="5" id="KW-0812">Transmembrane</keyword>
<evidence type="ECO:0000256" key="5">
    <source>
        <dbReference type="SAM" id="Phobius"/>
    </source>
</evidence>
<keyword evidence="2" id="KW-0677">Repeat</keyword>
<evidence type="ECO:0000313" key="7">
    <source>
        <dbReference type="EMBL" id="WOJ89567.1"/>
    </source>
</evidence>
<dbReference type="InterPro" id="IPR011990">
    <property type="entry name" value="TPR-like_helical_dom_sf"/>
</dbReference>
<dbReference type="InterPro" id="IPR017560">
    <property type="entry name" value="Cyt_c_biogenesis_CcmI"/>
</dbReference>
<keyword evidence="8" id="KW-1185">Reference proteome</keyword>
<evidence type="ECO:0000259" key="6">
    <source>
        <dbReference type="Pfam" id="PF23914"/>
    </source>
</evidence>
<protein>
    <submittedName>
        <fullName evidence="7">C-type cytochrome biogenesis protein CcmI</fullName>
    </submittedName>
</protein>
<accession>A0ABZ0HS05</accession>
<keyword evidence="3" id="KW-0201">Cytochrome c-type biogenesis</keyword>
<feature type="domain" description="Cytochrome c-type biogenesis protein H TPR" evidence="6">
    <location>
        <begin position="137"/>
        <end position="254"/>
    </location>
</feature>
<comment type="subcellular location">
    <subcellularLocation>
        <location evidence="1">Cell envelope</location>
    </subcellularLocation>
</comment>
<dbReference type="EMBL" id="CP136862">
    <property type="protein sequence ID" value="WOJ89567.1"/>
    <property type="molecule type" value="Genomic_DNA"/>
</dbReference>
<dbReference type="Proteomes" id="UP001626536">
    <property type="component" value="Chromosome"/>
</dbReference>
<dbReference type="Gene3D" id="1.25.40.10">
    <property type="entry name" value="Tetratricopeptide repeat domain"/>
    <property type="match status" value="1"/>
</dbReference>
<dbReference type="PANTHER" id="PTHR47870">
    <property type="entry name" value="CYTOCHROME C-TYPE BIOGENESIS PROTEIN CCMH"/>
    <property type="match status" value="1"/>
</dbReference>
<keyword evidence="5" id="KW-1133">Transmembrane helix</keyword>
<evidence type="ECO:0000256" key="1">
    <source>
        <dbReference type="ARBA" id="ARBA00004196"/>
    </source>
</evidence>
<feature type="transmembrane region" description="Helical" evidence="5">
    <location>
        <begin position="90"/>
        <end position="110"/>
    </location>
</feature>
<keyword evidence="5" id="KW-0472">Membrane</keyword>
<dbReference type="Pfam" id="PF23914">
    <property type="entry name" value="TPR_CcmH_CycH"/>
    <property type="match status" value="1"/>
</dbReference>
<dbReference type="InterPro" id="IPR056413">
    <property type="entry name" value="TPR_CcmH_CycH"/>
</dbReference>
<feature type="transmembrane region" description="Helical" evidence="5">
    <location>
        <begin position="6"/>
        <end position="22"/>
    </location>
</feature>
<dbReference type="RefSeq" id="WP_407339013.1">
    <property type="nucleotide sequence ID" value="NZ_CP136862.1"/>
</dbReference>
<dbReference type="InterPro" id="IPR051263">
    <property type="entry name" value="C-type_cytochrome_biogenesis"/>
</dbReference>
<reference evidence="7 8" key="1">
    <citation type="submission" date="2023-10" db="EMBL/GenBank/DDBJ databases">
        <title>Novel methanotroph of the genus Methylocapsa from a subarctic wetland.</title>
        <authorList>
            <person name="Belova S.E."/>
            <person name="Oshkin I.Y."/>
            <person name="Miroshnikov K."/>
            <person name="Dedysh S.N."/>
        </authorList>
    </citation>
    <scope>NUCLEOTIDE SEQUENCE [LARGE SCALE GENOMIC DNA]</scope>
    <source>
        <strain evidence="7 8">RX1</strain>
    </source>
</reference>
<dbReference type="SUPFAM" id="SSF48452">
    <property type="entry name" value="TPR-like"/>
    <property type="match status" value="1"/>
</dbReference>
<keyword evidence="4" id="KW-0802">TPR repeat</keyword>
<evidence type="ECO:0000313" key="8">
    <source>
        <dbReference type="Proteomes" id="UP001626536"/>
    </source>
</evidence>
<dbReference type="PANTHER" id="PTHR47870:SF1">
    <property type="entry name" value="CYTOCHROME C-TYPE BIOGENESIS PROTEIN CCMH"/>
    <property type="match status" value="1"/>
</dbReference>
<name>A0ABZ0HS05_9HYPH</name>
<evidence type="ECO:0000256" key="4">
    <source>
        <dbReference type="ARBA" id="ARBA00022803"/>
    </source>
</evidence>